<keyword evidence="5" id="KW-0677">Repeat</keyword>
<dbReference type="STRING" id="307972.A0A2G8K7T3"/>
<dbReference type="PANTHER" id="PTHR45938:SF11">
    <property type="entry name" value="WAP, KAZAL, IMMUNOGLOBULIN, KUNITZ AND NTR DOMAIN-CONTAINING PROTEIN 2-LIKE"/>
    <property type="match status" value="1"/>
</dbReference>
<keyword evidence="15" id="KW-1185">Reference proteome</keyword>
<keyword evidence="2" id="KW-0964">Secreted</keyword>
<evidence type="ECO:0000256" key="9">
    <source>
        <dbReference type="PROSITE-ProRule" id="PRU00500"/>
    </source>
</evidence>
<feature type="region of interest" description="Disordered" evidence="10">
    <location>
        <begin position="443"/>
        <end position="464"/>
    </location>
</feature>
<comment type="caution">
    <text evidence="14">The sequence shown here is derived from an EMBL/GenBank/DDBJ whole genome shotgun (WGS) entry which is preliminary data.</text>
</comment>
<evidence type="ECO:0000256" key="7">
    <source>
        <dbReference type="ARBA" id="ARBA00023157"/>
    </source>
</evidence>
<dbReference type="PROSITE" id="PS50835">
    <property type="entry name" value="IG_LIKE"/>
    <property type="match status" value="3"/>
</dbReference>
<reference evidence="14 15" key="1">
    <citation type="journal article" date="2017" name="PLoS Biol.">
        <title>The sea cucumber genome provides insights into morphological evolution and visceral regeneration.</title>
        <authorList>
            <person name="Zhang X."/>
            <person name="Sun L."/>
            <person name="Yuan J."/>
            <person name="Sun Y."/>
            <person name="Gao Y."/>
            <person name="Zhang L."/>
            <person name="Li S."/>
            <person name="Dai H."/>
            <person name="Hamel J.F."/>
            <person name="Liu C."/>
            <person name="Yu Y."/>
            <person name="Liu S."/>
            <person name="Lin W."/>
            <person name="Guo K."/>
            <person name="Jin S."/>
            <person name="Xu P."/>
            <person name="Storey K.B."/>
            <person name="Huan P."/>
            <person name="Zhang T."/>
            <person name="Zhou Y."/>
            <person name="Zhang J."/>
            <person name="Lin C."/>
            <person name="Li X."/>
            <person name="Xing L."/>
            <person name="Huo D."/>
            <person name="Sun M."/>
            <person name="Wang L."/>
            <person name="Mercier A."/>
            <person name="Li F."/>
            <person name="Yang H."/>
            <person name="Xiang J."/>
        </authorList>
    </citation>
    <scope>NUCLEOTIDE SEQUENCE [LARGE SCALE GENOMIC DNA]</scope>
    <source>
        <strain evidence="14">Shaxun</strain>
        <tissue evidence="14">Muscle</tissue>
    </source>
</reference>
<feature type="domain" description="Ig-like" evidence="12">
    <location>
        <begin position="1101"/>
        <end position="1182"/>
    </location>
</feature>
<evidence type="ECO:0000256" key="10">
    <source>
        <dbReference type="SAM" id="MobiDB-lite"/>
    </source>
</evidence>
<evidence type="ECO:0000256" key="3">
    <source>
        <dbReference type="ARBA" id="ARBA00022690"/>
    </source>
</evidence>
<dbReference type="GO" id="GO:0048019">
    <property type="term" value="F:receptor antagonist activity"/>
    <property type="evidence" value="ECO:0007669"/>
    <property type="project" value="TreeGrafter"/>
</dbReference>
<feature type="domain" description="Ig-like" evidence="12">
    <location>
        <begin position="983"/>
        <end position="1070"/>
    </location>
</feature>
<dbReference type="InterPro" id="IPR002223">
    <property type="entry name" value="Kunitz_BPTI"/>
</dbReference>
<evidence type="ECO:0000259" key="11">
    <source>
        <dbReference type="PROSITE" id="PS50279"/>
    </source>
</evidence>
<accession>A0A2G8K7T3</accession>
<dbReference type="FunFam" id="4.10.410.10:FF:000020">
    <property type="entry name" value="Collagen, type VI, alpha 3"/>
    <property type="match status" value="1"/>
</dbReference>
<dbReference type="InterPro" id="IPR036880">
    <property type="entry name" value="Kunitz_BPTI_sf"/>
</dbReference>
<evidence type="ECO:0000256" key="2">
    <source>
        <dbReference type="ARBA" id="ARBA00022525"/>
    </source>
</evidence>
<evidence type="ECO:0000259" key="12">
    <source>
        <dbReference type="PROSITE" id="PS50835"/>
    </source>
</evidence>
<evidence type="ECO:0000256" key="6">
    <source>
        <dbReference type="ARBA" id="ARBA00022900"/>
    </source>
</evidence>
<dbReference type="Gene3D" id="2.20.100.10">
    <property type="entry name" value="Thrombospondin type-1 (TSP1) repeat"/>
    <property type="match status" value="5"/>
</dbReference>
<dbReference type="SMART" id="SM00209">
    <property type="entry name" value="TSP1"/>
    <property type="match status" value="6"/>
</dbReference>
<dbReference type="InterPro" id="IPR036179">
    <property type="entry name" value="Ig-like_dom_sf"/>
</dbReference>
<dbReference type="InterPro" id="IPR003598">
    <property type="entry name" value="Ig_sub2"/>
</dbReference>
<evidence type="ECO:0000256" key="5">
    <source>
        <dbReference type="ARBA" id="ARBA00022737"/>
    </source>
</evidence>
<dbReference type="Gene3D" id="2.60.40.10">
    <property type="entry name" value="Immunoglobulins"/>
    <property type="match status" value="3"/>
</dbReference>
<dbReference type="SUPFAM" id="SSF48726">
    <property type="entry name" value="Immunoglobulin"/>
    <property type="match status" value="3"/>
</dbReference>
<dbReference type="CDD" id="cd00191">
    <property type="entry name" value="TY"/>
    <property type="match status" value="1"/>
</dbReference>
<dbReference type="SMART" id="SM00409">
    <property type="entry name" value="IG"/>
    <property type="match status" value="3"/>
</dbReference>
<feature type="region of interest" description="Disordered" evidence="10">
    <location>
        <begin position="734"/>
        <end position="758"/>
    </location>
</feature>
<organism evidence="14 15">
    <name type="scientific">Stichopus japonicus</name>
    <name type="common">Sea cucumber</name>
    <dbReference type="NCBI Taxonomy" id="307972"/>
    <lineage>
        <taxon>Eukaryota</taxon>
        <taxon>Metazoa</taxon>
        <taxon>Echinodermata</taxon>
        <taxon>Eleutherozoa</taxon>
        <taxon>Echinozoa</taxon>
        <taxon>Holothuroidea</taxon>
        <taxon>Aspidochirotacea</taxon>
        <taxon>Aspidochirotida</taxon>
        <taxon>Stichopodidae</taxon>
        <taxon>Apostichopus</taxon>
    </lineage>
</organism>
<dbReference type="SMART" id="SM00131">
    <property type="entry name" value="KU"/>
    <property type="match status" value="4"/>
</dbReference>
<dbReference type="InterPro" id="IPR013098">
    <property type="entry name" value="Ig_I-set"/>
</dbReference>
<keyword evidence="6" id="KW-0722">Serine protease inhibitor</keyword>
<evidence type="ECO:0000259" key="13">
    <source>
        <dbReference type="PROSITE" id="PS51162"/>
    </source>
</evidence>
<gene>
    <name evidence="14" type="ORF">BSL78_19046</name>
</gene>
<sequence>LRSVQGEYFINGGYIVSSPQAVKVAGTTFHYERHGRDSQGTIEVFQSAGPLTEAVMVMLLTQGSNTGVSYEYWVPNGFTQADTFVWSVGSYQECSADCGGGVKHREVYCSRRVNSEVVADYYCDKKEKPVSNTSCNIDLCPPKWHIGDWSECPMTCAGDGVMQQRHVICMRPTGNNGREEADPQECSRVAGPEPDHFQLCNEDVQCPQWYTEDWSQCSEPCGPGVQTREVSCGHFNDVGILDCDEAEKPPTEQACVEKPCSDLKWMAASDWTKCTGSCGETMQSREIVCTDTAGAVYPEETCVDITKPDIMQHCDKKKDKCKPKWVSTDWTECSASCGKGVMSRFVFCASHKRDRWVEVPERRCKEQKPETMQSCGNGPCETGTWMTGDWSECSVTCGAGKENRNVMCFLNGYHGDEELCKQSSRPSHVRRCVTDVICPDHGVQTTPSTTTEEPTDAPLTSERKPESVSEIPEDFCSLEPNTGPCRNFEVYWYYDEQYSQCARFWYGGCEGNDNRFSTQKSCEASCIEDHEKLTQEELCSLPKDAGPCAGNYHSYFYNTETQSCEAFIYGGCQGNQNRFIGENECESICGTFHKDPCTLPSDAGRCQEAFGMWYYELYSDTCLPFVYSGCFGNPNRFTDKSQCEDRCVQHSHAATVLVPEGAINICALPAESGDCRDRQIKWYYNQGTRLCDVFTYSGCNGNENNFDTQDICVQTCSSGIHTVYLTTVRPTTPKTSPEITFTPPPTKQPTPRAETTASQVVLNTSPFSTLRPRTDCENERTESSILGQIGQFIPRCTEEGLYQRLQCHASIGQCFCVNETTGSRFEESLTNFAQPDCDEFFANYKDKKTTLSPVTTSVPTTSATSARLPESQITTSARSPDFINLDKPLNNATKLQRGDEVGLRCHVSGTPPLDYLWYKNNEVIEVSLDSRMRIKQFGWGSRLTIDGVDTTDNGNYMCHARNNAGEVLTTGIVTVRLPETVPPSVHVDAANVSVLTVGDTYRVICEASGVPEPTVLWIKDGADVNTLGGKRISNRAGKLKIKDVVTSDSGEYVCRADDGQGNIEEKVLVLQVQDVADRFVPGRETRVTARLGNDVEMGSDAEIVLPPEDKQAAEGDLVEFFCDSIGSPAPVTEWYLNDILVVESSRVSIGPLGSLTINGIKTTDSGDYTCIVSNRISSQRATAAPHCYR</sequence>
<evidence type="ECO:0000256" key="4">
    <source>
        <dbReference type="ARBA" id="ARBA00022729"/>
    </source>
</evidence>
<dbReference type="AlphaFoldDB" id="A0A2G8K7T3"/>
<dbReference type="InterPro" id="IPR000716">
    <property type="entry name" value="Thyroglobulin_1"/>
</dbReference>
<dbReference type="Pfam" id="PF19030">
    <property type="entry name" value="TSP1_ADAMTS"/>
    <property type="match status" value="6"/>
</dbReference>
<dbReference type="InterPro" id="IPR007110">
    <property type="entry name" value="Ig-like_dom"/>
</dbReference>
<dbReference type="Gene3D" id="2.60.120.830">
    <property type="match status" value="1"/>
</dbReference>
<dbReference type="InterPro" id="IPR010294">
    <property type="entry name" value="ADAMTS_spacer1"/>
</dbReference>
<evidence type="ECO:0000256" key="1">
    <source>
        <dbReference type="ARBA" id="ARBA00004613"/>
    </source>
</evidence>
<dbReference type="PROSITE" id="PS00484">
    <property type="entry name" value="THYROGLOBULIN_1_1"/>
    <property type="match status" value="1"/>
</dbReference>
<dbReference type="PRINTS" id="PR00759">
    <property type="entry name" value="BASICPTASE"/>
</dbReference>
<dbReference type="FunFam" id="2.20.100.10:FF:000005">
    <property type="entry name" value="ADAM metallopeptidase with thrombospondin type 1 motif 9"/>
    <property type="match status" value="1"/>
</dbReference>
<dbReference type="OrthoDB" id="5950222at2759"/>
<comment type="subcellular location">
    <subcellularLocation>
        <location evidence="1">Secreted</location>
    </subcellularLocation>
</comment>
<dbReference type="Gene3D" id="4.10.410.10">
    <property type="entry name" value="Pancreatic trypsin inhibitor Kunitz domain"/>
    <property type="match status" value="4"/>
</dbReference>
<feature type="domain" description="BPTI/Kunitz inhibitor" evidence="11">
    <location>
        <begin position="539"/>
        <end position="589"/>
    </location>
</feature>
<dbReference type="CDD" id="cd00096">
    <property type="entry name" value="Ig"/>
    <property type="match status" value="1"/>
</dbReference>
<name>A0A2G8K7T3_STIJA</name>
<dbReference type="InterPro" id="IPR003599">
    <property type="entry name" value="Ig_sub"/>
</dbReference>
<dbReference type="SUPFAM" id="SSF57610">
    <property type="entry name" value="Thyroglobulin type-1 domain"/>
    <property type="match status" value="1"/>
</dbReference>
<dbReference type="PROSITE" id="PS50092">
    <property type="entry name" value="TSP1"/>
    <property type="match status" value="5"/>
</dbReference>
<dbReference type="Pfam" id="PF00014">
    <property type="entry name" value="Kunitz_BPTI"/>
    <property type="match status" value="4"/>
</dbReference>
<feature type="domain" description="Thyroglobulin type-1" evidence="13">
    <location>
        <begin position="773"/>
        <end position="837"/>
    </location>
</feature>
<evidence type="ECO:0000256" key="8">
    <source>
        <dbReference type="ARBA" id="ARBA00023319"/>
    </source>
</evidence>
<dbReference type="PROSITE" id="PS51162">
    <property type="entry name" value="THYROGLOBULIN_1_2"/>
    <property type="match status" value="1"/>
</dbReference>
<dbReference type="Gene3D" id="4.10.800.10">
    <property type="entry name" value="Thyroglobulin type-1"/>
    <property type="match status" value="1"/>
</dbReference>
<dbReference type="GO" id="GO:0007179">
    <property type="term" value="P:transforming growth factor beta receptor signaling pathway"/>
    <property type="evidence" value="ECO:0007669"/>
    <property type="project" value="TreeGrafter"/>
</dbReference>
<dbReference type="CDD" id="cd00109">
    <property type="entry name" value="Kunitz-type"/>
    <property type="match status" value="2"/>
</dbReference>
<dbReference type="SUPFAM" id="SSF82895">
    <property type="entry name" value="TSP-1 type 1 repeat"/>
    <property type="match status" value="6"/>
</dbReference>
<keyword evidence="4" id="KW-0732">Signal</keyword>
<dbReference type="PROSITE" id="PS00280">
    <property type="entry name" value="BPTI_KUNITZ_1"/>
    <property type="match status" value="4"/>
</dbReference>
<dbReference type="SUPFAM" id="SSF57362">
    <property type="entry name" value="BPTI-like"/>
    <property type="match status" value="4"/>
</dbReference>
<dbReference type="FunFam" id="2.60.40.10:FF:000107">
    <property type="entry name" value="Myosin, light chain kinase a"/>
    <property type="match status" value="1"/>
</dbReference>
<comment type="caution">
    <text evidence="9">Lacks conserved residue(s) required for the propagation of feature annotation.</text>
</comment>
<dbReference type="PANTHER" id="PTHR45938">
    <property type="entry name" value="ACP24A4-RELATED"/>
    <property type="match status" value="1"/>
</dbReference>
<dbReference type="InterPro" id="IPR013783">
    <property type="entry name" value="Ig-like_fold"/>
</dbReference>
<evidence type="ECO:0000313" key="14">
    <source>
        <dbReference type="EMBL" id="PIK44086.1"/>
    </source>
</evidence>
<dbReference type="PROSITE" id="PS50279">
    <property type="entry name" value="BPTI_KUNITZ_2"/>
    <property type="match status" value="4"/>
</dbReference>
<dbReference type="Pfam" id="PF05986">
    <property type="entry name" value="ADAMTS_spacer1"/>
    <property type="match status" value="1"/>
</dbReference>
<dbReference type="CDD" id="cd22630">
    <property type="entry name" value="Kunitz_collagen_alpha6_VI"/>
    <property type="match status" value="1"/>
</dbReference>
<dbReference type="Pfam" id="PF00086">
    <property type="entry name" value="Thyroglobulin_1"/>
    <property type="match status" value="1"/>
</dbReference>
<feature type="non-terminal residue" evidence="14">
    <location>
        <position position="1"/>
    </location>
</feature>
<feature type="domain" description="BPTI/Kunitz inhibitor" evidence="11">
    <location>
        <begin position="476"/>
        <end position="526"/>
    </location>
</feature>
<dbReference type="Pfam" id="PF07679">
    <property type="entry name" value="I-set"/>
    <property type="match status" value="2"/>
</dbReference>
<dbReference type="GO" id="GO:0004867">
    <property type="term" value="F:serine-type endopeptidase inhibitor activity"/>
    <property type="evidence" value="ECO:0007669"/>
    <property type="project" value="UniProtKB-KW"/>
</dbReference>
<dbReference type="SMART" id="SM00408">
    <property type="entry name" value="IGc2"/>
    <property type="match status" value="3"/>
</dbReference>
<dbReference type="SMART" id="SM00211">
    <property type="entry name" value="TY"/>
    <property type="match status" value="1"/>
</dbReference>
<dbReference type="GO" id="GO:0050431">
    <property type="term" value="F:transforming growth factor beta binding"/>
    <property type="evidence" value="ECO:0007669"/>
    <property type="project" value="TreeGrafter"/>
</dbReference>
<feature type="domain" description="BPTI/Kunitz inhibitor" evidence="11">
    <location>
        <begin position="597"/>
        <end position="647"/>
    </location>
</feature>
<dbReference type="InterPro" id="IPR036383">
    <property type="entry name" value="TSP1_rpt_sf"/>
</dbReference>
<keyword evidence="3" id="KW-0646">Protease inhibitor</keyword>
<feature type="domain" description="BPTI/Kunitz inhibitor" evidence="11">
    <location>
        <begin position="666"/>
        <end position="716"/>
    </location>
</feature>
<evidence type="ECO:0000313" key="15">
    <source>
        <dbReference type="Proteomes" id="UP000230750"/>
    </source>
</evidence>
<dbReference type="InterPro" id="IPR000884">
    <property type="entry name" value="TSP1_rpt"/>
</dbReference>
<feature type="domain" description="Ig-like" evidence="12">
    <location>
        <begin position="880"/>
        <end position="974"/>
    </location>
</feature>
<feature type="disulfide bond" evidence="9">
    <location>
        <begin position="807"/>
        <end position="814"/>
    </location>
</feature>
<dbReference type="Pfam" id="PF13927">
    <property type="entry name" value="Ig_3"/>
    <property type="match status" value="1"/>
</dbReference>
<keyword evidence="8" id="KW-0393">Immunoglobulin domain</keyword>
<keyword evidence="7 9" id="KW-1015">Disulfide bond</keyword>
<dbReference type="EMBL" id="MRZV01000801">
    <property type="protein sequence ID" value="PIK44086.1"/>
    <property type="molecule type" value="Genomic_DNA"/>
</dbReference>
<protein>
    <submittedName>
        <fullName evidence="14">Putative papilin-like</fullName>
    </submittedName>
</protein>
<dbReference type="GO" id="GO:0005615">
    <property type="term" value="C:extracellular space"/>
    <property type="evidence" value="ECO:0007669"/>
    <property type="project" value="TreeGrafter"/>
</dbReference>
<dbReference type="Proteomes" id="UP000230750">
    <property type="component" value="Unassembled WGS sequence"/>
</dbReference>
<dbReference type="InterPro" id="IPR020901">
    <property type="entry name" value="Prtase_inh_Kunz-CS"/>
</dbReference>
<dbReference type="InterPro" id="IPR036857">
    <property type="entry name" value="Thyroglobulin_1_sf"/>
</dbReference>
<proteinExistence type="predicted"/>